<feature type="active site" description="Tele-phosphohistidine intermediate" evidence="2">
    <location>
        <position position="14"/>
    </location>
</feature>
<dbReference type="AlphaFoldDB" id="A0A1L3MRT6"/>
<evidence type="ECO:0008006" key="6">
    <source>
        <dbReference type="Google" id="ProtNLM"/>
    </source>
</evidence>
<dbReference type="Pfam" id="PF00300">
    <property type="entry name" value="His_Phos_1"/>
    <property type="match status" value="1"/>
</dbReference>
<dbReference type="InterPro" id="IPR029033">
    <property type="entry name" value="His_PPase_superfam"/>
</dbReference>
<proteinExistence type="predicted"/>
<evidence type="ECO:0000313" key="5">
    <source>
        <dbReference type="Proteomes" id="UP000181936"/>
    </source>
</evidence>
<feature type="active site" description="Proton donor/acceptor" evidence="2">
    <location>
        <position position="85"/>
    </location>
</feature>
<evidence type="ECO:0000256" key="3">
    <source>
        <dbReference type="PIRSR" id="PIRSR613078-2"/>
    </source>
</evidence>
<name>A0A1L3MRT6_9BACI</name>
<dbReference type="STRING" id="1547283.A9C19_10045"/>
<feature type="binding site" evidence="3">
    <location>
        <position position="63"/>
    </location>
    <ligand>
        <name>substrate</name>
    </ligand>
</feature>
<dbReference type="OrthoDB" id="9783269at2"/>
<dbReference type="GO" id="GO:0043456">
    <property type="term" value="P:regulation of pentose-phosphate shunt"/>
    <property type="evidence" value="ECO:0007669"/>
    <property type="project" value="TreeGrafter"/>
</dbReference>
<dbReference type="RefSeq" id="WP_072579854.1">
    <property type="nucleotide sequence ID" value="NZ_CP016020.1"/>
</dbReference>
<dbReference type="GO" id="GO:0045820">
    <property type="term" value="P:negative regulation of glycolytic process"/>
    <property type="evidence" value="ECO:0007669"/>
    <property type="project" value="TreeGrafter"/>
</dbReference>
<evidence type="ECO:0000313" key="4">
    <source>
        <dbReference type="EMBL" id="APH05061.1"/>
    </source>
</evidence>
<dbReference type="SUPFAM" id="SSF53254">
    <property type="entry name" value="Phosphoglycerate mutase-like"/>
    <property type="match status" value="1"/>
</dbReference>
<dbReference type="Gene3D" id="3.40.50.1240">
    <property type="entry name" value="Phosphoglycerate mutase-like"/>
    <property type="match status" value="1"/>
</dbReference>
<dbReference type="GO" id="GO:0004331">
    <property type="term" value="F:fructose-2,6-bisphosphate 2-phosphatase activity"/>
    <property type="evidence" value="ECO:0007669"/>
    <property type="project" value="TreeGrafter"/>
</dbReference>
<keyword evidence="5" id="KW-1185">Reference proteome</keyword>
<dbReference type="SMART" id="SM00855">
    <property type="entry name" value="PGAM"/>
    <property type="match status" value="1"/>
</dbReference>
<dbReference type="EMBL" id="CP016020">
    <property type="protein sequence ID" value="APH05061.1"/>
    <property type="molecule type" value="Genomic_DNA"/>
</dbReference>
<dbReference type="InterPro" id="IPR051695">
    <property type="entry name" value="Phosphoglycerate_Mutase"/>
</dbReference>
<gene>
    <name evidence="4" type="ORF">A9C19_10045</name>
</gene>
<feature type="binding site" evidence="3">
    <location>
        <begin position="13"/>
        <end position="20"/>
    </location>
    <ligand>
        <name>substrate</name>
    </ligand>
</feature>
<accession>A0A1L3MRT6</accession>
<protein>
    <recommendedName>
        <fullName evidence="6">Alpha-ribazole phosphatase</fullName>
    </recommendedName>
</protein>
<organism evidence="4 5">
    <name type="scientific">Bacillus weihaiensis</name>
    <dbReference type="NCBI Taxonomy" id="1547283"/>
    <lineage>
        <taxon>Bacteria</taxon>
        <taxon>Bacillati</taxon>
        <taxon>Bacillota</taxon>
        <taxon>Bacilli</taxon>
        <taxon>Bacillales</taxon>
        <taxon>Bacillaceae</taxon>
        <taxon>Bacillus</taxon>
    </lineage>
</organism>
<keyword evidence="1" id="KW-0378">Hydrolase</keyword>
<reference evidence="4 5" key="1">
    <citation type="journal article" date="2016" name="Sci. Rep.">
        <title>Complete genome sequence and transcriptomic analysis of a novel marine strain Bacillus weihaiensis reveals the mechanism of brown algae degradation.</title>
        <authorList>
            <person name="Zhu Y."/>
            <person name="Chen P."/>
            <person name="Bao Y."/>
            <person name="Men Y."/>
            <person name="Zeng Y."/>
            <person name="Yang J."/>
            <person name="Sun J."/>
            <person name="Sun Y."/>
        </authorList>
    </citation>
    <scope>NUCLEOTIDE SEQUENCE [LARGE SCALE GENOMIC DNA]</scope>
    <source>
        <strain evidence="4 5">Alg07</strain>
    </source>
</reference>
<dbReference type="PANTHER" id="PTHR46517">
    <property type="entry name" value="FRUCTOSE-2,6-BISPHOSPHATASE TIGAR"/>
    <property type="match status" value="1"/>
</dbReference>
<evidence type="ECO:0000256" key="2">
    <source>
        <dbReference type="PIRSR" id="PIRSR613078-1"/>
    </source>
</evidence>
<sequence length="209" mass="24617">MGANSLIHVYLIRHGITKYNLDRRYLGHTDEPLLYNNQHQFSDISQQLADTTFDYCFTSDLKRCTQTGRLLLNDHMFCEDKRLRELHFGDWEGATYQTLKHLPAYQAWLHDMVNIAPPNGESFVRLRARVNEFFQEFFSSQNKKEKNVLLVTHGGVIRACLIMFKIAKNLWDYPIEHGKGFKLSFQFDKHKEEWICNSWSEVPTLEKGL</sequence>
<dbReference type="GO" id="GO:0005829">
    <property type="term" value="C:cytosol"/>
    <property type="evidence" value="ECO:0007669"/>
    <property type="project" value="TreeGrafter"/>
</dbReference>
<evidence type="ECO:0000256" key="1">
    <source>
        <dbReference type="ARBA" id="ARBA00022801"/>
    </source>
</evidence>
<dbReference type="Proteomes" id="UP000181936">
    <property type="component" value="Chromosome"/>
</dbReference>
<dbReference type="PANTHER" id="PTHR46517:SF1">
    <property type="entry name" value="FRUCTOSE-2,6-BISPHOSPHATASE TIGAR"/>
    <property type="match status" value="1"/>
</dbReference>
<dbReference type="KEGG" id="bwh:A9C19_10045"/>
<dbReference type="CDD" id="cd07067">
    <property type="entry name" value="HP_PGM_like"/>
    <property type="match status" value="1"/>
</dbReference>
<dbReference type="InterPro" id="IPR013078">
    <property type="entry name" value="His_Pase_superF_clade-1"/>
</dbReference>